<dbReference type="AlphaFoldDB" id="A0A3B7MF29"/>
<feature type="domain" description="Aromatic amino acid beta-eliminating lyase/threonine aldolase" evidence="5">
    <location>
        <begin position="63"/>
        <end position="329"/>
    </location>
</feature>
<dbReference type="InterPro" id="IPR015424">
    <property type="entry name" value="PyrdxlP-dep_Trfase"/>
</dbReference>
<dbReference type="GO" id="GO:0008732">
    <property type="term" value="F:L-allo-threonine aldolase activity"/>
    <property type="evidence" value="ECO:0007669"/>
    <property type="project" value="TreeGrafter"/>
</dbReference>
<dbReference type="GO" id="GO:0005829">
    <property type="term" value="C:cytosol"/>
    <property type="evidence" value="ECO:0007669"/>
    <property type="project" value="TreeGrafter"/>
</dbReference>
<name>A0A3B7MF29_9BACT</name>
<dbReference type="OrthoDB" id="9774495at2"/>
<keyword evidence="6" id="KW-0032">Aminotransferase</keyword>
<dbReference type="SUPFAM" id="SSF53383">
    <property type="entry name" value="PLP-dependent transferases"/>
    <property type="match status" value="1"/>
</dbReference>
<feature type="chain" id="PRO_5017760404" evidence="4">
    <location>
        <begin position="29"/>
        <end position="391"/>
    </location>
</feature>
<dbReference type="EMBL" id="CP032157">
    <property type="protein sequence ID" value="AXY72948.1"/>
    <property type="molecule type" value="Genomic_DNA"/>
</dbReference>
<dbReference type="KEGG" id="pseg:D3H65_02750"/>
<comment type="similarity">
    <text evidence="2">Belongs to the threonine aldolase family.</text>
</comment>
<evidence type="ECO:0000313" key="7">
    <source>
        <dbReference type="Proteomes" id="UP000263900"/>
    </source>
</evidence>
<dbReference type="PANTHER" id="PTHR48097:SF9">
    <property type="entry name" value="L-THREONINE ALDOLASE"/>
    <property type="match status" value="1"/>
</dbReference>
<proteinExistence type="inferred from homology"/>
<comment type="cofactor">
    <cofactor evidence="1">
        <name>pyridoxal 5'-phosphate</name>
        <dbReference type="ChEBI" id="CHEBI:597326"/>
    </cofactor>
</comment>
<keyword evidence="3" id="KW-0663">Pyridoxal phosphate</keyword>
<dbReference type="InterPro" id="IPR015421">
    <property type="entry name" value="PyrdxlP-dep_Trfase_major"/>
</dbReference>
<dbReference type="Proteomes" id="UP000263900">
    <property type="component" value="Chromosome"/>
</dbReference>
<sequence>MHRRNFLKTSGIAALPSLGAALPFTGLAAQSGQAAQPDPVYFFFDGPFYNPKEFIARLQQVNQAAPIEADFYGGGGVVEALEKKFMAITGKGAAIFMPTGTMANQLAIAVLSGDNTKVFVQDTSHIFRDEADAAQSIHNKRLIPLAPNEAAFTLAHLQASIKSLDEGEVFKSGIGAIAIENPVRRCDGRTVDIEEIKKIAAWCREKGYKLHLDGARIHLASAFTGIPVTEYARHFDTVYISLYKYLGAPGGAMLCGDKAVIDKMRHLIKVHGGTMYQFWINAAMALYHLEGLEERLKAVVKRSAELFTQLNKLPGLQINTLKSGTNIFELQVTKEIDLAKLRDALRKEYNIYVGNRQGNDPVKITVNETLLSRDTQLMVEAFKASLAKARA</sequence>
<protein>
    <submittedName>
        <fullName evidence="6">Aminotransferase class I/II-fold pyridoxal phosphate-dependent enzyme</fullName>
    </submittedName>
</protein>
<evidence type="ECO:0000313" key="6">
    <source>
        <dbReference type="EMBL" id="AXY72948.1"/>
    </source>
</evidence>
<dbReference type="GO" id="GO:0008483">
    <property type="term" value="F:transaminase activity"/>
    <property type="evidence" value="ECO:0007669"/>
    <property type="project" value="UniProtKB-KW"/>
</dbReference>
<dbReference type="PANTHER" id="PTHR48097">
    <property type="entry name" value="L-THREONINE ALDOLASE-RELATED"/>
    <property type="match status" value="1"/>
</dbReference>
<keyword evidence="7" id="KW-1185">Reference proteome</keyword>
<dbReference type="Gene3D" id="3.40.640.10">
    <property type="entry name" value="Type I PLP-dependent aspartate aminotransferase-like (Major domain)"/>
    <property type="match status" value="1"/>
</dbReference>
<reference evidence="6 7" key="1">
    <citation type="submission" date="2018-09" db="EMBL/GenBank/DDBJ databases">
        <title>Genome sequencing of strain 6GH32-13.</title>
        <authorList>
            <person name="Weon H.-Y."/>
            <person name="Heo J."/>
            <person name="Kwon S.-W."/>
        </authorList>
    </citation>
    <scope>NUCLEOTIDE SEQUENCE [LARGE SCALE GENOMIC DNA]</scope>
    <source>
        <strain evidence="6 7">5GH32-13</strain>
    </source>
</reference>
<evidence type="ECO:0000256" key="2">
    <source>
        <dbReference type="ARBA" id="ARBA00006966"/>
    </source>
</evidence>
<dbReference type="Pfam" id="PF01212">
    <property type="entry name" value="Beta_elim_lyase"/>
    <property type="match status" value="1"/>
</dbReference>
<gene>
    <name evidence="6" type="ORF">D3H65_02750</name>
</gene>
<evidence type="ECO:0000259" key="5">
    <source>
        <dbReference type="Pfam" id="PF01212"/>
    </source>
</evidence>
<accession>A0A3B7MF29</accession>
<evidence type="ECO:0000256" key="3">
    <source>
        <dbReference type="ARBA" id="ARBA00022898"/>
    </source>
</evidence>
<feature type="signal peptide" evidence="4">
    <location>
        <begin position="1"/>
        <end position="28"/>
    </location>
</feature>
<evidence type="ECO:0000256" key="1">
    <source>
        <dbReference type="ARBA" id="ARBA00001933"/>
    </source>
</evidence>
<dbReference type="RefSeq" id="WP_119048786.1">
    <property type="nucleotide sequence ID" value="NZ_CP032157.1"/>
</dbReference>
<dbReference type="GO" id="GO:0006567">
    <property type="term" value="P:L-threonine catabolic process"/>
    <property type="evidence" value="ECO:0007669"/>
    <property type="project" value="TreeGrafter"/>
</dbReference>
<dbReference type="InterPro" id="IPR001597">
    <property type="entry name" value="ArAA_b-elim_lyase/Thr_aldolase"/>
</dbReference>
<keyword evidence="6" id="KW-0808">Transferase</keyword>
<evidence type="ECO:0000256" key="4">
    <source>
        <dbReference type="SAM" id="SignalP"/>
    </source>
</evidence>
<dbReference type="GO" id="GO:0006545">
    <property type="term" value="P:glycine biosynthetic process"/>
    <property type="evidence" value="ECO:0007669"/>
    <property type="project" value="TreeGrafter"/>
</dbReference>
<organism evidence="6 7">
    <name type="scientific">Paraflavitalea soli</name>
    <dbReference type="NCBI Taxonomy" id="2315862"/>
    <lineage>
        <taxon>Bacteria</taxon>
        <taxon>Pseudomonadati</taxon>
        <taxon>Bacteroidota</taxon>
        <taxon>Chitinophagia</taxon>
        <taxon>Chitinophagales</taxon>
        <taxon>Chitinophagaceae</taxon>
        <taxon>Paraflavitalea</taxon>
    </lineage>
</organism>
<keyword evidence="4" id="KW-0732">Signal</keyword>